<feature type="non-terminal residue" evidence="3">
    <location>
        <position position="1"/>
    </location>
</feature>
<dbReference type="EMBL" id="LAZR01037271">
    <property type="protein sequence ID" value="KKL22653.1"/>
    <property type="molecule type" value="Genomic_DNA"/>
</dbReference>
<dbReference type="InterPro" id="IPR006805">
    <property type="entry name" value="Anth_synth_I_N"/>
</dbReference>
<dbReference type="Gene3D" id="3.60.120.10">
    <property type="entry name" value="Anthranilate synthase"/>
    <property type="match status" value="1"/>
</dbReference>
<sequence length="241" mass="26538">AYCLLCSAKRSASLRRAELPVLSIHHFDGGPGEDDFFLPEVSKGDGSSRSRPGLGELQELIAPYQAVHLPGLPRFAGGVVGYAAYDMVRYYERLGEGPTDDRELPDLSFGLYRTMVIFDHVSKTIKVVANAHVTGDPGGAYAHATESIERTIAHLREGDGRAVGEISLEGIPQKPYQSNFTREEYMKVVEACKQYIRAGDIFQVVLSQRLAVTTQAARSTSTARSAWSTPRRSCSCWTPRR</sequence>
<organism evidence="3">
    <name type="scientific">marine sediment metagenome</name>
    <dbReference type="NCBI Taxonomy" id="412755"/>
    <lineage>
        <taxon>unclassified sequences</taxon>
        <taxon>metagenomes</taxon>
        <taxon>ecological metagenomes</taxon>
    </lineage>
</organism>
<dbReference type="PANTHER" id="PTHR11236:SF48">
    <property type="entry name" value="ISOCHORISMATE SYNTHASE MENF"/>
    <property type="match status" value="1"/>
</dbReference>
<name>A0A0F9EF78_9ZZZZ</name>
<proteinExistence type="predicted"/>
<evidence type="ECO:0000313" key="3">
    <source>
        <dbReference type="EMBL" id="KKL22653.1"/>
    </source>
</evidence>
<comment type="catalytic activity">
    <reaction evidence="1">
        <text>chorismate + L-glutamine = anthranilate + pyruvate + L-glutamate + H(+)</text>
        <dbReference type="Rhea" id="RHEA:21732"/>
        <dbReference type="ChEBI" id="CHEBI:15361"/>
        <dbReference type="ChEBI" id="CHEBI:15378"/>
        <dbReference type="ChEBI" id="CHEBI:16567"/>
        <dbReference type="ChEBI" id="CHEBI:29748"/>
        <dbReference type="ChEBI" id="CHEBI:29985"/>
        <dbReference type="ChEBI" id="CHEBI:58359"/>
        <dbReference type="EC" id="4.1.3.27"/>
    </reaction>
</comment>
<dbReference type="AlphaFoldDB" id="A0A0F9EF78"/>
<reference evidence="3" key="1">
    <citation type="journal article" date="2015" name="Nature">
        <title>Complex archaea that bridge the gap between prokaryotes and eukaryotes.</title>
        <authorList>
            <person name="Spang A."/>
            <person name="Saw J.H."/>
            <person name="Jorgensen S.L."/>
            <person name="Zaremba-Niedzwiedzka K."/>
            <person name="Martijn J."/>
            <person name="Lind A.E."/>
            <person name="van Eijk R."/>
            <person name="Schleper C."/>
            <person name="Guy L."/>
            <person name="Ettema T.J."/>
        </authorList>
    </citation>
    <scope>NUCLEOTIDE SEQUENCE</scope>
</reference>
<feature type="domain" description="Anthranilate synthase component I N-terminal" evidence="2">
    <location>
        <begin position="54"/>
        <end position="125"/>
    </location>
</feature>
<comment type="caution">
    <text evidence="3">The sequence shown here is derived from an EMBL/GenBank/DDBJ whole genome shotgun (WGS) entry which is preliminary data.</text>
</comment>
<dbReference type="GO" id="GO:0000162">
    <property type="term" value="P:L-tryptophan biosynthetic process"/>
    <property type="evidence" value="ECO:0007669"/>
    <property type="project" value="TreeGrafter"/>
</dbReference>
<accession>A0A0F9EF78</accession>
<dbReference type="InterPro" id="IPR005801">
    <property type="entry name" value="ADC_synthase"/>
</dbReference>
<dbReference type="SUPFAM" id="SSF56322">
    <property type="entry name" value="ADC synthase"/>
    <property type="match status" value="1"/>
</dbReference>
<evidence type="ECO:0000256" key="1">
    <source>
        <dbReference type="ARBA" id="ARBA00047683"/>
    </source>
</evidence>
<dbReference type="PANTHER" id="PTHR11236">
    <property type="entry name" value="AMINOBENZOATE/ANTHRANILATE SYNTHASE"/>
    <property type="match status" value="1"/>
</dbReference>
<evidence type="ECO:0000259" key="2">
    <source>
        <dbReference type="Pfam" id="PF04715"/>
    </source>
</evidence>
<dbReference type="InterPro" id="IPR019999">
    <property type="entry name" value="Anth_synth_I-like"/>
</dbReference>
<dbReference type="Pfam" id="PF04715">
    <property type="entry name" value="Anth_synt_I_N"/>
    <property type="match status" value="1"/>
</dbReference>
<protein>
    <recommendedName>
        <fullName evidence="2">Anthranilate synthase component I N-terminal domain-containing protein</fullName>
    </recommendedName>
</protein>
<gene>
    <name evidence="3" type="ORF">LCGC14_2433310</name>
</gene>
<dbReference type="GO" id="GO:0004049">
    <property type="term" value="F:anthranilate synthase activity"/>
    <property type="evidence" value="ECO:0007669"/>
    <property type="project" value="UniProtKB-EC"/>
</dbReference>